<dbReference type="InterPro" id="IPR027417">
    <property type="entry name" value="P-loop_NTPase"/>
</dbReference>
<dbReference type="PATRIC" id="fig|1235802.3.peg.5626"/>
<proteinExistence type="predicted"/>
<accession>N2A1H9</accession>
<dbReference type="InterPro" id="IPR011703">
    <property type="entry name" value="ATPase_AAA-3"/>
</dbReference>
<sequence>MKECCFMKVFLKRRVISDITGGIKKNMICGSYIKVEAVVREVKKALAGKDDCILKAFAAILAGGHILIEDVPGVGKTTLAVAFSKAMALENHRVQFTPDVMPSDILGFNMYRKETGEFVFYPGTVMCNLFLADEINRTSPKTQSALLEVMEEGMVTVDGVSREVPKPFLVMATQNPKGSAGTQLLPEAQLDRFMICMSMGYPDESSEVEIAKGKSVQCGEVRCVLHADELIRLQEETEQVYVHENLYQYIVHLSQATRENDYIELGISPRGSIACAKMAKAWAYLHNRNYVIPEDVAAVFTETAKHRILLNTKARVTHVSPEAVIAEVLAQVRQPVSYRQ</sequence>
<name>N2A1H9_9FIRM</name>
<dbReference type="CDD" id="cd00009">
    <property type="entry name" value="AAA"/>
    <property type="match status" value="1"/>
</dbReference>
<organism evidence="3 4">
    <name type="scientific">Eubacterium plexicaudatum ASF492</name>
    <dbReference type="NCBI Taxonomy" id="1235802"/>
    <lineage>
        <taxon>Bacteria</taxon>
        <taxon>Bacillati</taxon>
        <taxon>Bacillota</taxon>
        <taxon>Clostridia</taxon>
        <taxon>Eubacteriales</taxon>
        <taxon>Eubacteriaceae</taxon>
        <taxon>Eubacterium</taxon>
    </lineage>
</organism>
<gene>
    <name evidence="3" type="ORF">C823_05334</name>
</gene>
<dbReference type="EMBL" id="AQFT01000158">
    <property type="protein sequence ID" value="EMZ19860.1"/>
    <property type="molecule type" value="Genomic_DNA"/>
</dbReference>
<dbReference type="PANTHER" id="PTHR42759:SF5">
    <property type="entry name" value="METHANOL DEHYDROGENASE REGULATOR"/>
    <property type="match status" value="1"/>
</dbReference>
<dbReference type="Gene3D" id="1.10.8.80">
    <property type="entry name" value="Magnesium chelatase subunit I, C-Terminal domain"/>
    <property type="match status" value="1"/>
</dbReference>
<dbReference type="PIRSF" id="PIRSF002849">
    <property type="entry name" value="AAA_ATPase_chaperone_MoxR_prd"/>
    <property type="match status" value="1"/>
</dbReference>
<dbReference type="InterPro" id="IPR041628">
    <property type="entry name" value="ChlI/MoxR_AAA_lid"/>
</dbReference>
<feature type="domain" description="ATPase AAA-3" evidence="1">
    <location>
        <begin position="65"/>
        <end position="195"/>
    </location>
</feature>
<dbReference type="SUPFAM" id="SSF52540">
    <property type="entry name" value="P-loop containing nucleoside triphosphate hydrolases"/>
    <property type="match status" value="1"/>
</dbReference>
<evidence type="ECO:0000259" key="1">
    <source>
        <dbReference type="Pfam" id="PF07726"/>
    </source>
</evidence>
<dbReference type="GO" id="GO:0016887">
    <property type="term" value="F:ATP hydrolysis activity"/>
    <property type="evidence" value="ECO:0007669"/>
    <property type="project" value="InterPro"/>
</dbReference>
<dbReference type="GO" id="GO:0005524">
    <property type="term" value="F:ATP binding"/>
    <property type="evidence" value="ECO:0007669"/>
    <property type="project" value="InterPro"/>
</dbReference>
<dbReference type="PANTHER" id="PTHR42759">
    <property type="entry name" value="MOXR FAMILY PROTEIN"/>
    <property type="match status" value="1"/>
</dbReference>
<feature type="domain" description="ChlI/MoxR AAA lid" evidence="2">
    <location>
        <begin position="255"/>
        <end position="327"/>
    </location>
</feature>
<dbReference type="Pfam" id="PF07726">
    <property type="entry name" value="AAA_3"/>
    <property type="match status" value="1"/>
</dbReference>
<comment type="caution">
    <text evidence="3">The sequence shown here is derived from an EMBL/GenBank/DDBJ whole genome shotgun (WGS) entry which is preliminary data.</text>
</comment>
<dbReference type="STRING" id="1235802.C823_05334"/>
<dbReference type="Pfam" id="PF17863">
    <property type="entry name" value="AAA_lid_2"/>
    <property type="match status" value="1"/>
</dbReference>
<dbReference type="InterPro" id="IPR050764">
    <property type="entry name" value="CbbQ/NirQ/NorQ/GpvN"/>
</dbReference>
<evidence type="ECO:0000259" key="2">
    <source>
        <dbReference type="Pfam" id="PF17863"/>
    </source>
</evidence>
<dbReference type="AlphaFoldDB" id="N2A1H9"/>
<reference evidence="3 4" key="1">
    <citation type="journal article" date="2014" name="Genome Announc.">
        <title>Draft genome sequences of the altered schaedler flora, a defined bacterial community from gnotobiotic mice.</title>
        <authorList>
            <person name="Wannemuehler M.J."/>
            <person name="Overstreet A.M."/>
            <person name="Ward D.V."/>
            <person name="Phillips G.J."/>
        </authorList>
    </citation>
    <scope>NUCLEOTIDE SEQUENCE [LARGE SCALE GENOMIC DNA]</scope>
    <source>
        <strain evidence="3 4">ASF492</strain>
    </source>
</reference>
<dbReference type="Gene3D" id="3.40.50.300">
    <property type="entry name" value="P-loop containing nucleotide triphosphate hydrolases"/>
    <property type="match status" value="1"/>
</dbReference>
<evidence type="ECO:0000313" key="3">
    <source>
        <dbReference type="EMBL" id="EMZ19860.1"/>
    </source>
</evidence>
<protein>
    <submittedName>
        <fullName evidence="3">MoxR-like ATPase</fullName>
    </submittedName>
</protein>
<keyword evidence="4" id="KW-1185">Reference proteome</keyword>
<dbReference type="HOGENOM" id="CLU_034716_2_2_9"/>
<dbReference type="Proteomes" id="UP000012589">
    <property type="component" value="Unassembled WGS sequence"/>
</dbReference>
<evidence type="ECO:0000313" key="4">
    <source>
        <dbReference type="Proteomes" id="UP000012589"/>
    </source>
</evidence>
<dbReference type="eggNOG" id="COG0714">
    <property type="taxonomic scope" value="Bacteria"/>
</dbReference>